<dbReference type="AlphaFoldDB" id="A0A166BPX6"/>
<dbReference type="STRING" id="1314781.A0A166BPX6"/>
<feature type="non-terminal residue" evidence="1">
    <location>
        <position position="1"/>
    </location>
</feature>
<dbReference type="InParanoid" id="A0A166BPX6"/>
<sequence length="120" mass="13482">RKCMHVPPLPARKLYMGLIDPHLTHGCDVLPDATKVSTAKLESAQKAYLRKALRVSTQCAVAPLFTEMGISPIRFRRADLAVRFLGYALQLPDDDFVRLALRDSIQLATTSNRSWFGDLR</sequence>
<proteinExistence type="predicted"/>
<accession>A0A166BPX6</accession>
<protein>
    <submittedName>
        <fullName evidence="1">Uncharacterized protein</fullName>
    </submittedName>
</protein>
<organism evidence="1 2">
    <name type="scientific">Exidia glandulosa HHB12029</name>
    <dbReference type="NCBI Taxonomy" id="1314781"/>
    <lineage>
        <taxon>Eukaryota</taxon>
        <taxon>Fungi</taxon>
        <taxon>Dikarya</taxon>
        <taxon>Basidiomycota</taxon>
        <taxon>Agaricomycotina</taxon>
        <taxon>Agaricomycetes</taxon>
        <taxon>Auriculariales</taxon>
        <taxon>Exidiaceae</taxon>
        <taxon>Exidia</taxon>
    </lineage>
</organism>
<dbReference type="EMBL" id="KV425885">
    <property type="protein sequence ID" value="KZW03060.1"/>
    <property type="molecule type" value="Genomic_DNA"/>
</dbReference>
<evidence type="ECO:0000313" key="2">
    <source>
        <dbReference type="Proteomes" id="UP000077266"/>
    </source>
</evidence>
<name>A0A166BPX6_EXIGL</name>
<evidence type="ECO:0000313" key="1">
    <source>
        <dbReference type="EMBL" id="KZW03060.1"/>
    </source>
</evidence>
<dbReference type="OrthoDB" id="3065006at2759"/>
<reference evidence="1 2" key="1">
    <citation type="journal article" date="2016" name="Mol. Biol. Evol.">
        <title>Comparative Genomics of Early-Diverging Mushroom-Forming Fungi Provides Insights into the Origins of Lignocellulose Decay Capabilities.</title>
        <authorList>
            <person name="Nagy L.G."/>
            <person name="Riley R."/>
            <person name="Tritt A."/>
            <person name="Adam C."/>
            <person name="Daum C."/>
            <person name="Floudas D."/>
            <person name="Sun H."/>
            <person name="Yadav J.S."/>
            <person name="Pangilinan J."/>
            <person name="Larsson K.H."/>
            <person name="Matsuura K."/>
            <person name="Barry K."/>
            <person name="Labutti K."/>
            <person name="Kuo R."/>
            <person name="Ohm R.A."/>
            <person name="Bhattacharya S.S."/>
            <person name="Shirouzu T."/>
            <person name="Yoshinaga Y."/>
            <person name="Martin F.M."/>
            <person name="Grigoriev I.V."/>
            <person name="Hibbett D.S."/>
        </authorList>
    </citation>
    <scope>NUCLEOTIDE SEQUENCE [LARGE SCALE GENOMIC DNA]</scope>
    <source>
        <strain evidence="1 2">HHB12029</strain>
    </source>
</reference>
<gene>
    <name evidence="1" type="ORF">EXIGLDRAFT_589800</name>
</gene>
<dbReference type="Proteomes" id="UP000077266">
    <property type="component" value="Unassembled WGS sequence"/>
</dbReference>
<feature type="non-terminal residue" evidence="1">
    <location>
        <position position="120"/>
    </location>
</feature>
<keyword evidence="2" id="KW-1185">Reference proteome</keyword>